<proteinExistence type="predicted"/>
<gene>
    <name evidence="2" type="ORF">PVAP13_2KG035216</name>
</gene>
<evidence type="ECO:0000313" key="3">
    <source>
        <dbReference type="Proteomes" id="UP000823388"/>
    </source>
</evidence>
<evidence type="ECO:0000256" key="1">
    <source>
        <dbReference type="SAM" id="Coils"/>
    </source>
</evidence>
<dbReference type="EMBL" id="CM029039">
    <property type="protein sequence ID" value="KAG2639941.1"/>
    <property type="molecule type" value="Genomic_DNA"/>
</dbReference>
<name>A0A8T0VSU1_PANVG</name>
<reference evidence="2" key="1">
    <citation type="submission" date="2020-05" db="EMBL/GenBank/DDBJ databases">
        <title>WGS assembly of Panicum virgatum.</title>
        <authorList>
            <person name="Lovell J.T."/>
            <person name="Jenkins J."/>
            <person name="Shu S."/>
            <person name="Juenger T.E."/>
            <person name="Schmutz J."/>
        </authorList>
    </citation>
    <scope>NUCLEOTIDE SEQUENCE</scope>
    <source>
        <strain evidence="2">AP13</strain>
    </source>
</reference>
<keyword evidence="3" id="KW-1185">Reference proteome</keyword>
<comment type="caution">
    <text evidence="2">The sequence shown here is derived from an EMBL/GenBank/DDBJ whole genome shotgun (WGS) entry which is preliminary data.</text>
</comment>
<dbReference type="AlphaFoldDB" id="A0A8T0VSU1"/>
<keyword evidence="1" id="KW-0175">Coiled coil</keyword>
<dbReference type="Proteomes" id="UP000823388">
    <property type="component" value="Chromosome 2K"/>
</dbReference>
<sequence length="237" mass="27050">MPFCTPDAVRGPPAGVLEALVYSYGRLCPPLQRIRPPTPSCRRLAQSSCSSLLSPTVDDCRRLFSLAHRRRLFSLAHRRRPLEMKSTTSSRSTQIGDLPRIECPRCHIKVIRTKSRKDDVYYKCPNHFTTNKSTCPYYWYEQPYLEYLRSNHPELLNPASAAEVESAAEIVAEEVNGDLNLQMYQLKLELNEMKGKLGEVMLEIQETKKEMKEAKNEIKEEIAKGNKAAPVFSCQIS</sequence>
<protein>
    <submittedName>
        <fullName evidence="2">Uncharacterized protein</fullName>
    </submittedName>
</protein>
<evidence type="ECO:0000313" key="2">
    <source>
        <dbReference type="EMBL" id="KAG2639941.1"/>
    </source>
</evidence>
<feature type="coiled-coil region" evidence="1">
    <location>
        <begin position="190"/>
        <end position="228"/>
    </location>
</feature>
<organism evidence="2 3">
    <name type="scientific">Panicum virgatum</name>
    <name type="common">Blackwell switchgrass</name>
    <dbReference type="NCBI Taxonomy" id="38727"/>
    <lineage>
        <taxon>Eukaryota</taxon>
        <taxon>Viridiplantae</taxon>
        <taxon>Streptophyta</taxon>
        <taxon>Embryophyta</taxon>
        <taxon>Tracheophyta</taxon>
        <taxon>Spermatophyta</taxon>
        <taxon>Magnoliopsida</taxon>
        <taxon>Liliopsida</taxon>
        <taxon>Poales</taxon>
        <taxon>Poaceae</taxon>
        <taxon>PACMAD clade</taxon>
        <taxon>Panicoideae</taxon>
        <taxon>Panicodae</taxon>
        <taxon>Paniceae</taxon>
        <taxon>Panicinae</taxon>
        <taxon>Panicum</taxon>
        <taxon>Panicum sect. Hiantes</taxon>
    </lineage>
</organism>
<accession>A0A8T0VSU1</accession>